<protein>
    <recommendedName>
        <fullName evidence="10">Beta-glucosidase</fullName>
    </recommendedName>
</protein>
<evidence type="ECO:0000256" key="2">
    <source>
        <dbReference type="ARBA" id="ARBA00022729"/>
    </source>
</evidence>
<evidence type="ECO:0000256" key="3">
    <source>
        <dbReference type="ARBA" id="ARBA00022801"/>
    </source>
</evidence>
<dbReference type="PANTHER" id="PTHR10353">
    <property type="entry name" value="GLYCOSYL HYDROLASE"/>
    <property type="match status" value="1"/>
</dbReference>
<name>A0A5P1FMR6_ASPOF</name>
<organism evidence="8 9">
    <name type="scientific">Asparagus officinalis</name>
    <name type="common">Garden asparagus</name>
    <dbReference type="NCBI Taxonomy" id="4686"/>
    <lineage>
        <taxon>Eukaryota</taxon>
        <taxon>Viridiplantae</taxon>
        <taxon>Streptophyta</taxon>
        <taxon>Embryophyta</taxon>
        <taxon>Tracheophyta</taxon>
        <taxon>Spermatophyta</taxon>
        <taxon>Magnoliopsida</taxon>
        <taxon>Liliopsida</taxon>
        <taxon>Asparagales</taxon>
        <taxon>Asparagaceae</taxon>
        <taxon>Asparagoideae</taxon>
        <taxon>Asparagus</taxon>
    </lineage>
</organism>
<dbReference type="OrthoDB" id="65569at2759"/>
<dbReference type="PROSITE" id="PS00572">
    <property type="entry name" value="GLYCOSYL_HYDROL_F1_1"/>
    <property type="match status" value="1"/>
</dbReference>
<keyword evidence="9" id="KW-1185">Reference proteome</keyword>
<feature type="active site" description="Nucleophile" evidence="4">
    <location>
        <position position="417"/>
    </location>
</feature>
<dbReference type="Gramene" id="ONK79033">
    <property type="protein sequence ID" value="ONK79033"/>
    <property type="gene ID" value="A4U43_C01F2180"/>
</dbReference>
<dbReference type="PROSITE" id="PS00653">
    <property type="entry name" value="GLYCOSYL_HYDROL_F1_2"/>
    <property type="match status" value="1"/>
</dbReference>
<gene>
    <name evidence="8" type="ORF">A4U43_C01F2180</name>
</gene>
<evidence type="ECO:0000256" key="4">
    <source>
        <dbReference type="PROSITE-ProRule" id="PRU10055"/>
    </source>
</evidence>
<dbReference type="GO" id="GO:0005975">
    <property type="term" value="P:carbohydrate metabolic process"/>
    <property type="evidence" value="ECO:0007669"/>
    <property type="project" value="InterPro"/>
</dbReference>
<comment type="similarity">
    <text evidence="1 5">Belongs to the glycosyl hydrolase 1 family.</text>
</comment>
<dbReference type="Gene3D" id="3.20.20.80">
    <property type="entry name" value="Glycosidases"/>
    <property type="match status" value="1"/>
</dbReference>
<dbReference type="GO" id="GO:0004565">
    <property type="term" value="F:beta-galactosidase activity"/>
    <property type="evidence" value="ECO:0007669"/>
    <property type="project" value="UniProtKB-ARBA"/>
</dbReference>
<evidence type="ECO:0000256" key="7">
    <source>
        <dbReference type="SAM" id="SignalP"/>
    </source>
</evidence>
<dbReference type="InterPro" id="IPR033132">
    <property type="entry name" value="GH_1_N_CS"/>
</dbReference>
<sequence>MALGDSLISILAFILAINSVLTGSRANAERNNSLSRRSFPAGFVFGTASAAYQFEGAVNEGGRGPSIWDNFTHRHPEKIADGSNGDIAEDQYHRYKEDIKRMKEIGLDAYRLSISWTRILPNGSLSGGINQAGVNHYNNLINELLSSGLQPLVTLNHFDPPQGLEDEYGGYLSRRIVEDFLEYSEICFREFGDRVKHWVTLNEPSMFCTYGYGTGRGAPGRCSRWEGNCSAGDSSREPYIACHNQLLAHAAAVKLYRSKYQGYQKGKIGISLSCNWFLPFSDSKPDRDAAQRAVDFMYGWFMDPLTEGEYPVIMRELVGDRLPKFTEEQSEIVKGSFDFIGLNYYSTNYVSNLPVLSNNVHASYNSDLHVNVTGIRNGIPIGGRTGVSSYYNYPQGLRDALLYTKTRYNNPTIYITENGMAEPNNKTATVEESVKDRGRVQFFKGHLLHLQQSIREGVDVKGYFAWSLLDDFEWAGGYTVRFGIYYIDYEDGLRRYPKSSAFWFQSFLKT</sequence>
<evidence type="ECO:0000256" key="5">
    <source>
        <dbReference type="RuleBase" id="RU003690"/>
    </source>
</evidence>
<keyword evidence="6" id="KW-0326">Glycosidase</keyword>
<evidence type="ECO:0008006" key="10">
    <source>
        <dbReference type="Google" id="ProtNLM"/>
    </source>
</evidence>
<dbReference type="InterPro" id="IPR001360">
    <property type="entry name" value="Glyco_hydro_1"/>
</dbReference>
<dbReference type="GO" id="GO:0008422">
    <property type="term" value="F:beta-glucosidase activity"/>
    <property type="evidence" value="ECO:0007669"/>
    <property type="project" value="UniProtKB-ARBA"/>
</dbReference>
<keyword evidence="3 6" id="KW-0378">Hydrolase</keyword>
<dbReference type="AlphaFoldDB" id="A0A5P1FMR6"/>
<accession>A0A5P1FMR6</accession>
<dbReference type="OMA" id="HILMAHA"/>
<dbReference type="FunFam" id="3.20.20.80:FF:000020">
    <property type="entry name" value="Beta-glucosidase 12"/>
    <property type="match status" value="1"/>
</dbReference>
<evidence type="ECO:0000256" key="6">
    <source>
        <dbReference type="RuleBase" id="RU004468"/>
    </source>
</evidence>
<proteinExistence type="inferred from homology"/>
<dbReference type="InterPro" id="IPR017853">
    <property type="entry name" value="GH"/>
</dbReference>
<dbReference type="GO" id="GO:0033907">
    <property type="term" value="F:beta-D-fucosidase activity"/>
    <property type="evidence" value="ECO:0007669"/>
    <property type="project" value="UniProtKB-ARBA"/>
</dbReference>
<dbReference type="PANTHER" id="PTHR10353:SF267">
    <property type="entry name" value="BETA-GLUCOSIDASE"/>
    <property type="match status" value="1"/>
</dbReference>
<evidence type="ECO:0000313" key="9">
    <source>
        <dbReference type="Proteomes" id="UP000243459"/>
    </source>
</evidence>
<dbReference type="PRINTS" id="PR00131">
    <property type="entry name" value="GLHYDRLASE1"/>
</dbReference>
<dbReference type="SUPFAM" id="SSF51445">
    <property type="entry name" value="(Trans)glycosidases"/>
    <property type="match status" value="1"/>
</dbReference>
<dbReference type="InterPro" id="IPR018120">
    <property type="entry name" value="Glyco_hydro_1_AS"/>
</dbReference>
<reference evidence="9" key="1">
    <citation type="journal article" date="2017" name="Nat. Commun.">
        <title>The asparagus genome sheds light on the origin and evolution of a young Y chromosome.</title>
        <authorList>
            <person name="Harkess A."/>
            <person name="Zhou J."/>
            <person name="Xu C."/>
            <person name="Bowers J.E."/>
            <person name="Van der Hulst R."/>
            <person name="Ayyampalayam S."/>
            <person name="Mercati F."/>
            <person name="Riccardi P."/>
            <person name="McKain M.R."/>
            <person name="Kakrana A."/>
            <person name="Tang H."/>
            <person name="Ray J."/>
            <person name="Groenendijk J."/>
            <person name="Arikit S."/>
            <person name="Mathioni S.M."/>
            <person name="Nakano M."/>
            <person name="Shan H."/>
            <person name="Telgmann-Rauber A."/>
            <person name="Kanno A."/>
            <person name="Yue Z."/>
            <person name="Chen H."/>
            <person name="Li W."/>
            <person name="Chen Y."/>
            <person name="Xu X."/>
            <person name="Zhang Y."/>
            <person name="Luo S."/>
            <person name="Chen H."/>
            <person name="Gao J."/>
            <person name="Mao Z."/>
            <person name="Pires J.C."/>
            <person name="Luo M."/>
            <person name="Kudrna D."/>
            <person name="Wing R.A."/>
            <person name="Meyers B.C."/>
            <person name="Yi K."/>
            <person name="Kong H."/>
            <person name="Lavrijsen P."/>
            <person name="Sunseri F."/>
            <person name="Falavigna A."/>
            <person name="Ye Y."/>
            <person name="Leebens-Mack J.H."/>
            <person name="Chen G."/>
        </authorList>
    </citation>
    <scope>NUCLEOTIDE SEQUENCE [LARGE SCALE GENOMIC DNA]</scope>
    <source>
        <strain evidence="9">cv. DH0086</strain>
    </source>
</reference>
<dbReference type="EMBL" id="CM007381">
    <property type="protein sequence ID" value="ONK79033.1"/>
    <property type="molecule type" value="Genomic_DNA"/>
</dbReference>
<dbReference type="Proteomes" id="UP000243459">
    <property type="component" value="Chromosome 1"/>
</dbReference>
<keyword evidence="2 7" id="KW-0732">Signal</keyword>
<evidence type="ECO:0000256" key="1">
    <source>
        <dbReference type="ARBA" id="ARBA00010838"/>
    </source>
</evidence>
<feature type="signal peptide" evidence="7">
    <location>
        <begin position="1"/>
        <end position="26"/>
    </location>
</feature>
<feature type="chain" id="PRO_5024303956" description="Beta-glucosidase" evidence="7">
    <location>
        <begin position="27"/>
        <end position="510"/>
    </location>
</feature>
<dbReference type="Pfam" id="PF00232">
    <property type="entry name" value="Glyco_hydro_1"/>
    <property type="match status" value="1"/>
</dbReference>
<evidence type="ECO:0000313" key="8">
    <source>
        <dbReference type="EMBL" id="ONK79033.1"/>
    </source>
</evidence>